<dbReference type="OrthoDB" id="2018754at2759"/>
<dbReference type="Proteomes" id="UP000515135">
    <property type="component" value="Unplaced"/>
</dbReference>
<keyword evidence="3" id="KW-1185">Reference proteome</keyword>
<dbReference type="GO" id="GO:0005737">
    <property type="term" value="C:cytoplasm"/>
    <property type="evidence" value="ECO:0007669"/>
    <property type="project" value="TreeGrafter"/>
</dbReference>
<dbReference type="Pfam" id="PF14649">
    <property type="entry name" value="Spatacsin_C"/>
    <property type="match status" value="1"/>
</dbReference>
<dbReference type="GO" id="GO:0048489">
    <property type="term" value="P:synaptic vesicle transport"/>
    <property type="evidence" value="ECO:0007669"/>
    <property type="project" value="TreeGrafter"/>
</dbReference>
<dbReference type="GeneID" id="109471854"/>
<dbReference type="InterPro" id="IPR028103">
    <property type="entry name" value="Spatacsin"/>
</dbReference>
<dbReference type="PANTHER" id="PTHR13650">
    <property type="entry name" value="SPATACSIN"/>
    <property type="match status" value="1"/>
</dbReference>
<evidence type="ECO:0000259" key="2">
    <source>
        <dbReference type="Pfam" id="PF14649"/>
    </source>
</evidence>
<dbReference type="PANTHER" id="PTHR13650:SF0">
    <property type="entry name" value="SPATACSIN"/>
    <property type="match status" value="1"/>
</dbReference>
<dbReference type="GO" id="GO:0045202">
    <property type="term" value="C:synapse"/>
    <property type="evidence" value="ECO:0007669"/>
    <property type="project" value="TreeGrafter"/>
</dbReference>
<evidence type="ECO:0000256" key="1">
    <source>
        <dbReference type="SAM" id="MobiDB-lite"/>
    </source>
</evidence>
<evidence type="ECO:0000313" key="4">
    <source>
        <dbReference type="RefSeq" id="XP_019626807.1"/>
    </source>
</evidence>
<dbReference type="RefSeq" id="XP_019626807.1">
    <property type="nucleotide sequence ID" value="XM_019771248.1"/>
</dbReference>
<dbReference type="KEGG" id="bbel:109471854"/>
<reference evidence="4" key="1">
    <citation type="submission" date="2025-08" db="UniProtKB">
        <authorList>
            <consortium name="RefSeq"/>
        </authorList>
    </citation>
    <scope>IDENTIFICATION</scope>
    <source>
        <tissue evidence="4">Gonad</tissue>
    </source>
</reference>
<dbReference type="InterPro" id="IPR028107">
    <property type="entry name" value="Spatacsin_C_dom"/>
</dbReference>
<dbReference type="GO" id="GO:0008088">
    <property type="term" value="P:axo-dendritic transport"/>
    <property type="evidence" value="ECO:0007669"/>
    <property type="project" value="TreeGrafter"/>
</dbReference>
<proteinExistence type="predicted"/>
<feature type="region of interest" description="Disordered" evidence="1">
    <location>
        <begin position="548"/>
        <end position="571"/>
    </location>
</feature>
<dbReference type="GO" id="GO:0030425">
    <property type="term" value="C:dendrite"/>
    <property type="evidence" value="ECO:0007669"/>
    <property type="project" value="TreeGrafter"/>
</dbReference>
<dbReference type="GO" id="GO:0007409">
    <property type="term" value="P:axonogenesis"/>
    <property type="evidence" value="ECO:0007669"/>
    <property type="project" value="TreeGrafter"/>
</dbReference>
<sequence>MEALEETLQFVLQKRQTSVDIQHVREAKICTKIGTTALLNEDSTISLLKLGGCEQTRSCLRDIRCFKWEERGASSSVGPYSTADSSIAVVTTNGTLQLHSVGCGQSTELTTTCLGSCCVQDVIGPGAVDIVEVGADVVTVLVAGRLLCKLAVSEEVLTVISQIKLQDEAVDVKQTKVVSGILFCLQEDGVVDIFFVASGRKLGTVVINKYLSVRNEPLASEEHQNLSCFDISNNLTSLVVGNSSNIHNVNLNEYFTLFPHHLCSVIEDQNQPVRRFEGINEDDLGSFQFLSREVADRSWKSHLWQVKRKVMERSFFQRSGRKTGVSHPAPSYFAAEKEARYWFEDVPEISASFKKRGKDLGMHLSYMRKPLTTSGFAASRKVGRPTAREVCQGSEALSNASLPLPVEVQGLELMLLTVADTTAVAWFSPKQDKDGNHGFVCQYNLSTGTCKNHRLKEPSVVVQSDDHLHPHLLLTDITLSAVAWAAPQEELVNQLMLYAGASVAESLCHINHWDPCSIPIHTLEVGLRHRQLDTVAFFLKSRENVFRPKSRTPAQSPLSPTPPSPPPAPSLDTLQLRAAIDLLVSAIHENIKEPPSKQFAEQLLHLTLDHLHLLIRTATELAADTSHHPFDPSVDLPGPVASPGFTVDRPQLEQCVQTLMGYVVELRHFLKRPAVSSQTGGVESFVQKALSGEGAYTLQLLDEDDKCLKRWEAMDKEAMICDAILTSNIPLAQSCLQERAFGQSSGHVQAGKLTSVTDLGLNMALQCLVDKDLQQAWKLLANMGYEVTQQLHRICFYTPNRALRDFLVEELLKSGSLSAGEQAMVQFVQQVESLYTCQSFQSAKAFLQETATKRDPLQAVSQDLTAQASDFLSLHLQCEEIGGAGPMNCENSSYAHLVLEWVRHWDQQTRERVLLERMLAMDTKEEHVSKNVSCESTWAYLTSHHMWNSLLQWIQTSFPVEEDKEKVVTFTLQGPLTLQVINQLGSCTPFLKDRILDELARRGQFVSDELLKFEDLLRRLARTHQAISHPHVMEGEPLKSLSVLDYHHLFITYCVEKQLPNLLYYYLDFYGLNEEDGKLCIPADCAPWVDMLVQFRHTASRYTDPSAVFQASLSNACVFLGADSVTVQTMLEEGRVLMALATLMYAPENITQALTEPATDSDKQWKICPSVLKRTLAAHPKLQSVLFPTHPLGTVPPQDITLYQLLQRNCPFDPSRLFGWQEMNTLSSGSDCLQDMPHFSHQELVSQYAHTEDLQFTYYLRRGRPSFAFAKFLSAEMEARGSLSQRRLLRASLKAYCLALRNFTQPAVTASCVLFLEMLGVDSTKLRVDVQTANTVLSHRVDSMELSGQKRQDMERQQARDITYMFLECVRGKKRAAERILQWLEDATSQLIDNQGLERDSTEASQQWTLPVSFCIVHYLPYTCVFLEDCAKADNWLQFTCFVQTHQYPKDQVLKMAGKFNSPHLAEHLKLAFDSLKYTAGSSLKARHILFSGSDIMSGDGVRKKKDEGGKTEGQSGVRDIRSQFYMRMGLARGKDNVLSTVDENKPAYSEPFHTHTPVSTIKRQKSPKAVSSTDGSEQEDEDTGLSSTEPQDKTESATVSSAESAPPGNGTAITLTVSAEEKEVDPSSCPDDLFSVLFKCQNTSCPWRSLLAHAVALTAPVLAVLAACYEESQLLDCLCVWLVTSLPPSSSVPATAHIPNIQWHHWCLQDLDRVILVAMGTNHIKTLARGVQIFQTESPLVPLFEFAEAFSVKKEYSSSHLLLHKFKDVLGTTRKTPEGRSSTVIKTFGTIDWLESVAVSVFSKLMSAASHQERSLLLGVLSDTAIQRVFTREVPDYVRIHQLNQLLKETGVRMCVWRMMDITSTQYQEECGQVLVSLQDKKQFEVARQFARLAGLPTGSITVQELLEDLSQLKRSSLWLQEAARVGFWRQCEDKLRRHHTPAAMSTDFFQTQAEGLVVEVSDSEYVKVLSNSWEKALLLSMAHRWLASDSDHPPSPEMLENLEERMWKSCIQAEVEKEEGGSSVITMSTLLGTPTDYRQELLQMYGKMPVETQVSDSLLTTERECRALDSIIGKLLDQGNISQACKLATQFQFYSQDLCIILTCLRLVHGTTLVEDIPDRMKALSVSGPRRKIMSLSQSLPRSISISSISSHASTLSGWTTVDVDDVSNTIEVLADCCVQGKDCCNRILAGYKVAQSLDWSFQKVVSSEEFSTLQDLLVSDVHHKLRLAKDFIKYNHMGEQQVAGFLADAILHSLKVFTGETAPDADSPRTASELVFHPSDGTEGFLKLTKLCSDPAILGNMLLDRATSLEGSLLETSRGAFSVQVELLIRAHDCHTLCCNMEGISSTLKTARSLSTTLAQAGEFALMIRLLTGIGRFSEMTYIFDTLRKYHQFELLFRKGIDKEDKLKLALLDYLKRYHPADKDTYTMVCLSFSMYREIAEMMETEAHRSMKKLEKVTLEQTPQIQSSLQNIVTFFSDAAESYAKEECLRHASSCIQQARLVALQIHLLGQGCRVINLQGKDVVKFISQHGKFLDALIVAEAYGKQSEWSSALYNNVVLSGDFRYLDDYLAHLSLNSGMFVDIVGRYHRDGSKSSQVAGNLKKLLGYCREVQVTYRLATEMGFNDLCLQLLEGDGGAYLRDVA</sequence>
<name>A0A6P4Z6X9_BRABE</name>
<evidence type="ECO:0000313" key="3">
    <source>
        <dbReference type="Proteomes" id="UP000515135"/>
    </source>
</evidence>
<dbReference type="GO" id="GO:0007268">
    <property type="term" value="P:chemical synaptic transmission"/>
    <property type="evidence" value="ECO:0007669"/>
    <property type="project" value="TreeGrafter"/>
</dbReference>
<feature type="region of interest" description="Disordered" evidence="1">
    <location>
        <begin position="1548"/>
        <end position="1613"/>
    </location>
</feature>
<feature type="compositionally biased region" description="Low complexity" evidence="1">
    <location>
        <begin position="1597"/>
        <end position="1606"/>
    </location>
</feature>
<accession>A0A6P4Z6X9</accession>
<feature type="domain" description="Spatacsin C-terminal" evidence="2">
    <location>
        <begin position="2301"/>
        <end position="2591"/>
    </location>
</feature>
<gene>
    <name evidence="4" type="primary">LOC109471854</name>
</gene>
<feature type="compositionally biased region" description="Basic and acidic residues" evidence="1">
    <location>
        <begin position="1501"/>
        <end position="1511"/>
    </location>
</feature>
<dbReference type="GO" id="GO:0030424">
    <property type="term" value="C:axon"/>
    <property type="evidence" value="ECO:0007669"/>
    <property type="project" value="TreeGrafter"/>
</dbReference>
<feature type="compositionally biased region" description="Pro residues" evidence="1">
    <location>
        <begin position="559"/>
        <end position="569"/>
    </location>
</feature>
<organism evidence="3 4">
    <name type="scientific">Branchiostoma belcheri</name>
    <name type="common">Amphioxus</name>
    <dbReference type="NCBI Taxonomy" id="7741"/>
    <lineage>
        <taxon>Eukaryota</taxon>
        <taxon>Metazoa</taxon>
        <taxon>Chordata</taxon>
        <taxon>Cephalochordata</taxon>
        <taxon>Leptocardii</taxon>
        <taxon>Amphioxiformes</taxon>
        <taxon>Branchiostomatidae</taxon>
        <taxon>Branchiostoma</taxon>
    </lineage>
</organism>
<protein>
    <submittedName>
        <fullName evidence="4">Spatacsin-like isoform X1</fullName>
    </submittedName>
</protein>
<feature type="region of interest" description="Disordered" evidence="1">
    <location>
        <begin position="1500"/>
        <end position="1519"/>
    </location>
</feature>